<dbReference type="Proteomes" id="UP000591131">
    <property type="component" value="Unassembled WGS sequence"/>
</dbReference>
<dbReference type="AlphaFoldDB" id="A0A7J6N3I1"/>
<proteinExistence type="predicted"/>
<protein>
    <submittedName>
        <fullName evidence="1">Uncharacterized protein</fullName>
    </submittedName>
</protein>
<organism evidence="1 2">
    <name type="scientific">Perkinsus chesapeaki</name>
    <name type="common">Clam parasite</name>
    <name type="synonym">Perkinsus andrewsi</name>
    <dbReference type="NCBI Taxonomy" id="330153"/>
    <lineage>
        <taxon>Eukaryota</taxon>
        <taxon>Sar</taxon>
        <taxon>Alveolata</taxon>
        <taxon>Perkinsozoa</taxon>
        <taxon>Perkinsea</taxon>
        <taxon>Perkinsida</taxon>
        <taxon>Perkinsidae</taxon>
        <taxon>Perkinsus</taxon>
    </lineage>
</organism>
<comment type="caution">
    <text evidence="1">The sequence shown here is derived from an EMBL/GenBank/DDBJ whole genome shotgun (WGS) entry which is preliminary data.</text>
</comment>
<dbReference type="EMBL" id="JAAPAO010000003">
    <property type="protein sequence ID" value="KAF4678127.1"/>
    <property type="molecule type" value="Genomic_DNA"/>
</dbReference>
<name>A0A7J6N3I1_PERCH</name>
<evidence type="ECO:0000313" key="1">
    <source>
        <dbReference type="EMBL" id="KAF4678127.1"/>
    </source>
</evidence>
<evidence type="ECO:0000313" key="2">
    <source>
        <dbReference type="Proteomes" id="UP000591131"/>
    </source>
</evidence>
<reference evidence="1 2" key="1">
    <citation type="submission" date="2020-04" db="EMBL/GenBank/DDBJ databases">
        <title>Perkinsus chesapeaki whole genome sequence.</title>
        <authorList>
            <person name="Bogema D.R."/>
        </authorList>
    </citation>
    <scope>NUCLEOTIDE SEQUENCE [LARGE SCALE GENOMIC DNA]</scope>
    <source>
        <strain evidence="1">ATCC PRA-425</strain>
    </source>
</reference>
<gene>
    <name evidence="1" type="ORF">FOL47_005406</name>
</gene>
<dbReference type="OrthoDB" id="10491210at2759"/>
<accession>A0A7J6N3I1</accession>
<sequence>MPPLRIDSQALKVYSVAPSLRKSSKSLPKEDQLYTTAADIEDEGGRPRVATALRFLLPNSPVNIIEVAWAYKQLPVLLSIGSTSYRRGATAGSLVIDFDNLVEALVRLLNTMSIVSLCFGTGRESVTFVDDCYEYRNWLRGQLGLLEASISCSGHWLAMSVLTHNLRRDLPERVPTLTVLEEFGTSFMQEESA</sequence>
<keyword evidence="2" id="KW-1185">Reference proteome</keyword>